<proteinExistence type="predicted"/>
<dbReference type="EMBL" id="AP023099">
    <property type="protein sequence ID" value="BCE93564.1"/>
    <property type="molecule type" value="Genomic_DNA"/>
</dbReference>
<dbReference type="AlphaFoldDB" id="A0A809X8E4"/>
<reference evidence="4" key="2">
    <citation type="submission" date="2020-05" db="EMBL/GenBank/DDBJ databases">
        <title>Complete genome sequence of Bradyrhizobium diazoefficiens XF10 isolated from soybean nodule.</title>
        <authorList>
            <person name="Noda R."/>
            <person name="Kakizaki K."/>
            <person name="Minamisawa K."/>
        </authorList>
    </citation>
    <scope>NUCLEOTIDE SEQUENCE</scope>
    <source>
        <strain evidence="4">XF10</strain>
    </source>
</reference>
<evidence type="ECO:0000256" key="1">
    <source>
        <dbReference type="SAM" id="MobiDB-lite"/>
    </source>
</evidence>
<feature type="compositionally biased region" description="Polar residues" evidence="1">
    <location>
        <begin position="31"/>
        <end position="43"/>
    </location>
</feature>
<evidence type="ECO:0000313" key="3">
    <source>
        <dbReference type="EMBL" id="BCE50056.1"/>
    </source>
</evidence>
<evidence type="ECO:0000313" key="2">
    <source>
        <dbReference type="EMBL" id="BCE23796.1"/>
    </source>
</evidence>
<reference evidence="2" key="1">
    <citation type="submission" date="2020-05" db="EMBL/GenBank/DDBJ databases">
        <title>Complete genome sequence of Bradyrhizobium diazoefficiens XF1 isolated from soybean nodule.</title>
        <authorList>
            <person name="Noda R."/>
            <person name="Kakizaki K."/>
            <person name="Minamisawa K."/>
        </authorList>
    </citation>
    <scope>NUCLEOTIDE SEQUENCE</scope>
    <source>
        <strain evidence="2">XF1</strain>
    </source>
</reference>
<protein>
    <submittedName>
        <fullName evidence="2">Uncharacterized protein</fullName>
    </submittedName>
</protein>
<evidence type="ECO:0000313" key="4">
    <source>
        <dbReference type="EMBL" id="BCE93564.1"/>
    </source>
</evidence>
<sequence length="60" mass="6894">MFFSLTPPLLEGYDALRRWARRMRGQEVDQSESQPETLDSILTQPRKEYEVSSGSDDEGS</sequence>
<reference evidence="3" key="3">
    <citation type="submission" date="2020-05" db="EMBL/GenBank/DDBJ databases">
        <title>Complete genome sequence of Bradyrhizobium diazoefficiens XF4 isolated from soybean nodule.</title>
        <authorList>
            <person name="Noda R."/>
            <person name="Kakizaki K."/>
            <person name="Minamisawa K."/>
        </authorList>
    </citation>
    <scope>NUCLEOTIDE SEQUENCE</scope>
    <source>
        <strain evidence="3">XF4</strain>
    </source>
</reference>
<feature type="region of interest" description="Disordered" evidence="1">
    <location>
        <begin position="23"/>
        <end position="60"/>
    </location>
</feature>
<name>A0A809X8E4_9BRAD</name>
<gene>
    <name evidence="4" type="ORF">XF10B_63620</name>
    <name evidence="2" type="ORF">XF1B_64770</name>
    <name evidence="3" type="ORF">XF4B_64050</name>
</gene>
<dbReference type="EMBL" id="AP023094">
    <property type="protein sequence ID" value="BCE50056.1"/>
    <property type="molecule type" value="Genomic_DNA"/>
</dbReference>
<dbReference type="EMBL" id="AP023091">
    <property type="protein sequence ID" value="BCE23796.1"/>
    <property type="molecule type" value="Genomic_DNA"/>
</dbReference>
<organism evidence="2">
    <name type="scientific">Bradyrhizobium diazoefficiens</name>
    <dbReference type="NCBI Taxonomy" id="1355477"/>
    <lineage>
        <taxon>Bacteria</taxon>
        <taxon>Pseudomonadati</taxon>
        <taxon>Pseudomonadota</taxon>
        <taxon>Alphaproteobacteria</taxon>
        <taxon>Hyphomicrobiales</taxon>
        <taxon>Nitrobacteraceae</taxon>
        <taxon>Bradyrhizobium</taxon>
    </lineage>
</organism>
<accession>A0A809X8E4</accession>